<reference evidence="4 5" key="1">
    <citation type="submission" date="2018-07" db="EMBL/GenBank/DDBJ databases">
        <title>Genomic Encyclopedia of Type Strains, Phase III (KMG-III): the genomes of soil and plant-associated and newly described type strains.</title>
        <authorList>
            <person name="Whitman W."/>
        </authorList>
    </citation>
    <scope>NUCLEOTIDE SEQUENCE [LARGE SCALE GENOMIC DNA]</scope>
    <source>
        <strain evidence="4 5">CECT 7506</strain>
    </source>
</reference>
<dbReference type="EMBL" id="QPJD01000012">
    <property type="protein sequence ID" value="RCW44378.1"/>
    <property type="molecule type" value="Genomic_DNA"/>
</dbReference>
<dbReference type="Pfam" id="PF10882">
    <property type="entry name" value="bPH_5"/>
    <property type="match status" value="1"/>
</dbReference>
<keyword evidence="5" id="KW-1185">Reference proteome</keyword>
<gene>
    <name evidence="4" type="ORF">DFP97_112244</name>
</gene>
<feature type="domain" description="DUF5808" evidence="3">
    <location>
        <begin position="301"/>
        <end position="326"/>
    </location>
</feature>
<evidence type="ECO:0000259" key="2">
    <source>
        <dbReference type="Pfam" id="PF10882"/>
    </source>
</evidence>
<feature type="transmembrane region" description="Helical" evidence="1">
    <location>
        <begin position="216"/>
        <end position="238"/>
    </location>
</feature>
<protein>
    <submittedName>
        <fullName evidence="4">Putative membrane protein</fullName>
    </submittedName>
</protein>
<dbReference type="AlphaFoldDB" id="A0A368VR62"/>
<feature type="transmembrane region" description="Helical" evidence="1">
    <location>
        <begin position="6"/>
        <end position="22"/>
    </location>
</feature>
<evidence type="ECO:0000259" key="3">
    <source>
        <dbReference type="Pfam" id="PF19124"/>
    </source>
</evidence>
<proteinExistence type="predicted"/>
<dbReference type="RefSeq" id="WP_114381911.1">
    <property type="nucleotide sequence ID" value="NZ_QPJD01000012.1"/>
</dbReference>
<dbReference type="Pfam" id="PF19124">
    <property type="entry name" value="DUF5808"/>
    <property type="match status" value="1"/>
</dbReference>
<organism evidence="4 5">
    <name type="scientific">Paenibacillus prosopidis</name>
    <dbReference type="NCBI Taxonomy" id="630520"/>
    <lineage>
        <taxon>Bacteria</taxon>
        <taxon>Bacillati</taxon>
        <taxon>Bacillota</taxon>
        <taxon>Bacilli</taxon>
        <taxon>Bacillales</taxon>
        <taxon>Paenibacillaceae</taxon>
        <taxon>Paenibacillus</taxon>
    </lineage>
</organism>
<feature type="domain" description="Bacterial Pleckstrin homology" evidence="2">
    <location>
        <begin position="361"/>
        <end position="434"/>
    </location>
</feature>
<sequence>MNTLFLIVPALLAYTFVLVMFLKQAKAGNNILFGVTLPAQAFNDSAIKQLQINYKKSYTIFGIISLFSLTPLFFLSDYFSMALIYLFIWFTAFIYTSKLPFKRFHHQTAVLKREKDWFVGQKRIIRIDTKVNILKNKMVLSPYWFLIPALISVSLIIASIQDENILLKMTGIASLIMTVVLFVFYYAFRKMKPKVYSEHNDINAAINQAGRRYWSILWLSMAIFESFNAIVAYTILTGGSSSDFTLWIIGIVMVSLVPLGAIFFVHNKVRSLEESLAISNGLGIITDDDEYWINGSTYYNPNDQSVMVPNRIGIGTTVNMATRAGKWIKYGGIVLAIAIILPLTAFAVQSDNTSPYLYVEENSVVKIDYPMYDFSFPISDVQEITLEESLPTGFRTNGTATAEYARGHFSLENLGDAKLYIFKNSPPYIFIKLDGLYVIFNDQDPASTKAIYDELNALKTK</sequence>
<dbReference type="InterPro" id="IPR043831">
    <property type="entry name" value="DUF5808"/>
</dbReference>
<evidence type="ECO:0000313" key="4">
    <source>
        <dbReference type="EMBL" id="RCW44378.1"/>
    </source>
</evidence>
<comment type="caution">
    <text evidence="4">The sequence shown here is derived from an EMBL/GenBank/DDBJ whole genome shotgun (WGS) entry which is preliminary data.</text>
</comment>
<accession>A0A368VR62</accession>
<feature type="transmembrane region" description="Helical" evidence="1">
    <location>
        <begin position="327"/>
        <end position="348"/>
    </location>
</feature>
<keyword evidence="1" id="KW-1133">Transmembrane helix</keyword>
<dbReference type="InterPro" id="IPR027783">
    <property type="entry name" value="Bacterial_PH-related"/>
</dbReference>
<feature type="transmembrane region" description="Helical" evidence="1">
    <location>
        <begin position="166"/>
        <end position="188"/>
    </location>
</feature>
<keyword evidence="1" id="KW-0812">Transmembrane</keyword>
<evidence type="ECO:0000256" key="1">
    <source>
        <dbReference type="SAM" id="Phobius"/>
    </source>
</evidence>
<dbReference type="Proteomes" id="UP000252415">
    <property type="component" value="Unassembled WGS sequence"/>
</dbReference>
<evidence type="ECO:0000313" key="5">
    <source>
        <dbReference type="Proteomes" id="UP000252415"/>
    </source>
</evidence>
<dbReference type="OrthoDB" id="157646at2"/>
<feature type="transmembrane region" description="Helical" evidence="1">
    <location>
        <begin position="58"/>
        <end position="76"/>
    </location>
</feature>
<feature type="transmembrane region" description="Helical" evidence="1">
    <location>
        <begin position="143"/>
        <end position="160"/>
    </location>
</feature>
<keyword evidence="1" id="KW-0472">Membrane</keyword>
<feature type="transmembrane region" description="Helical" evidence="1">
    <location>
        <begin position="82"/>
        <end position="101"/>
    </location>
</feature>
<name>A0A368VR62_9BACL</name>
<feature type="transmembrane region" description="Helical" evidence="1">
    <location>
        <begin position="244"/>
        <end position="265"/>
    </location>
</feature>